<evidence type="ECO:0000256" key="3">
    <source>
        <dbReference type="ARBA" id="ARBA00022989"/>
    </source>
</evidence>
<feature type="transmembrane region" description="Helical" evidence="5">
    <location>
        <begin position="169"/>
        <end position="186"/>
    </location>
</feature>
<dbReference type="Proteomes" id="UP000189981">
    <property type="component" value="Unassembled WGS sequence"/>
</dbReference>
<reference evidence="7" key="1">
    <citation type="submission" date="2017-02" db="EMBL/GenBank/DDBJ databases">
        <authorList>
            <person name="Varghese N."/>
            <person name="Submissions S."/>
        </authorList>
    </citation>
    <scope>NUCLEOTIDE SEQUENCE [LARGE SCALE GENOMIC DNA]</scope>
    <source>
        <strain evidence="7">DSM 22385</strain>
    </source>
</reference>
<dbReference type="Pfam" id="PF01925">
    <property type="entry name" value="TauE"/>
    <property type="match status" value="1"/>
</dbReference>
<organism evidence="6 7">
    <name type="scientific">Daejeonella lutea</name>
    <dbReference type="NCBI Taxonomy" id="572036"/>
    <lineage>
        <taxon>Bacteria</taxon>
        <taxon>Pseudomonadati</taxon>
        <taxon>Bacteroidota</taxon>
        <taxon>Sphingobacteriia</taxon>
        <taxon>Sphingobacteriales</taxon>
        <taxon>Sphingobacteriaceae</taxon>
        <taxon>Daejeonella</taxon>
    </lineage>
</organism>
<dbReference type="AlphaFoldDB" id="A0A1T4ZWW2"/>
<keyword evidence="5" id="KW-1003">Cell membrane</keyword>
<dbReference type="GO" id="GO:0005886">
    <property type="term" value="C:plasma membrane"/>
    <property type="evidence" value="ECO:0007669"/>
    <property type="project" value="UniProtKB-SubCell"/>
</dbReference>
<dbReference type="PANTHER" id="PTHR43701">
    <property type="entry name" value="MEMBRANE TRANSPORTER PROTEIN MJ0441-RELATED"/>
    <property type="match status" value="1"/>
</dbReference>
<feature type="transmembrane region" description="Helical" evidence="5">
    <location>
        <begin position="7"/>
        <end position="36"/>
    </location>
</feature>
<comment type="subcellular location">
    <subcellularLocation>
        <location evidence="5">Cell membrane</location>
        <topology evidence="5">Multi-pass membrane protein</topology>
    </subcellularLocation>
    <subcellularLocation>
        <location evidence="1">Membrane</location>
        <topology evidence="1">Multi-pass membrane protein</topology>
    </subcellularLocation>
</comment>
<dbReference type="STRING" id="572036.SAMN05661099_0047"/>
<feature type="transmembrane region" description="Helical" evidence="5">
    <location>
        <begin position="96"/>
        <end position="116"/>
    </location>
</feature>
<keyword evidence="2 5" id="KW-0812">Transmembrane</keyword>
<gene>
    <name evidence="6" type="ORF">SAMN05661099_0047</name>
</gene>
<feature type="transmembrane region" description="Helical" evidence="5">
    <location>
        <begin position="72"/>
        <end position="90"/>
    </location>
</feature>
<feature type="transmembrane region" description="Helical" evidence="5">
    <location>
        <begin position="42"/>
        <end position="60"/>
    </location>
</feature>
<evidence type="ECO:0000256" key="4">
    <source>
        <dbReference type="ARBA" id="ARBA00023136"/>
    </source>
</evidence>
<keyword evidence="3 5" id="KW-1133">Transmembrane helix</keyword>
<keyword evidence="7" id="KW-1185">Reference proteome</keyword>
<feature type="transmembrane region" description="Helical" evidence="5">
    <location>
        <begin position="128"/>
        <end position="157"/>
    </location>
</feature>
<feature type="transmembrane region" description="Helical" evidence="5">
    <location>
        <begin position="198"/>
        <end position="218"/>
    </location>
</feature>
<comment type="similarity">
    <text evidence="5">Belongs to the 4-toluene sulfonate uptake permease (TSUP) (TC 2.A.102) family.</text>
</comment>
<evidence type="ECO:0000256" key="1">
    <source>
        <dbReference type="ARBA" id="ARBA00004141"/>
    </source>
</evidence>
<evidence type="ECO:0000256" key="2">
    <source>
        <dbReference type="ARBA" id="ARBA00022692"/>
    </source>
</evidence>
<accession>A0A1T4ZWW2</accession>
<dbReference type="InterPro" id="IPR002781">
    <property type="entry name" value="TM_pro_TauE-like"/>
</dbReference>
<protein>
    <recommendedName>
        <fullName evidence="5">Probable membrane transporter protein</fullName>
    </recommendedName>
</protein>
<name>A0A1T4ZWW2_9SPHI</name>
<dbReference type="PANTHER" id="PTHR43701:SF5">
    <property type="entry name" value="MEMBRANE TRANSPORTER PROTEIN-RELATED"/>
    <property type="match status" value="1"/>
</dbReference>
<dbReference type="InterPro" id="IPR051598">
    <property type="entry name" value="TSUP/Inactive_protease-like"/>
</dbReference>
<keyword evidence="4 5" id="KW-0472">Membrane</keyword>
<dbReference type="RefSeq" id="WP_079700565.1">
    <property type="nucleotide sequence ID" value="NZ_FUYR01000001.1"/>
</dbReference>
<evidence type="ECO:0000313" key="7">
    <source>
        <dbReference type="Proteomes" id="UP000189981"/>
    </source>
</evidence>
<sequence>MDSIYLFYILLFVVAMLYSSVGHGGASGYLALMAIYAFTPEVMKPTALILNLFVSLTSFIQFYRGEHFKWKIFLPLALASIPLAFVGGLISMDANIYKRILGSLLFIPVIRFLFFANIPDAELKKSNIALSVLIGSLIGFLSGLIGIGGGIILSPILLLLKWTNQKQTAAISALFIFVNSLSGLAGQLTKGISFSPDMLSYVAVAFAGGLCGAYLGALKFNQNILKNTLALVLMMAGWKLIFT</sequence>
<dbReference type="EMBL" id="FUYR01000001">
    <property type="protein sequence ID" value="SKB27291.1"/>
    <property type="molecule type" value="Genomic_DNA"/>
</dbReference>
<evidence type="ECO:0000313" key="6">
    <source>
        <dbReference type="EMBL" id="SKB27291.1"/>
    </source>
</evidence>
<proteinExistence type="inferred from homology"/>
<evidence type="ECO:0000256" key="5">
    <source>
        <dbReference type="RuleBase" id="RU363041"/>
    </source>
</evidence>
<dbReference type="OrthoDB" id="560496at2"/>